<dbReference type="InterPro" id="IPR003593">
    <property type="entry name" value="AAA+_ATPase"/>
</dbReference>
<accession>A0A0M2UYD9</accession>
<keyword evidence="3" id="KW-0067">ATP-binding</keyword>
<dbReference type="AlphaFoldDB" id="A0A0M2UYD9"/>
<gene>
    <name evidence="5" type="ORF">BROFUL_01255</name>
</gene>
<protein>
    <submittedName>
        <fullName evidence="5">Type IV fimbrial assembly protein</fullName>
    </submittedName>
</protein>
<dbReference type="PANTHER" id="PTHR30258:SF1">
    <property type="entry name" value="PROTEIN TRANSPORT PROTEIN HOFB HOMOLOG"/>
    <property type="match status" value="1"/>
</dbReference>
<evidence type="ECO:0000313" key="6">
    <source>
        <dbReference type="Proteomes" id="UP000034954"/>
    </source>
</evidence>
<dbReference type="PANTHER" id="PTHR30258">
    <property type="entry name" value="TYPE II SECRETION SYSTEM PROTEIN GSPE-RELATED"/>
    <property type="match status" value="1"/>
</dbReference>
<dbReference type="Pfam" id="PF00437">
    <property type="entry name" value="T2SSE"/>
    <property type="match status" value="1"/>
</dbReference>
<dbReference type="CDD" id="cd01129">
    <property type="entry name" value="PulE-GspE-like"/>
    <property type="match status" value="1"/>
</dbReference>
<dbReference type="GO" id="GO:0016887">
    <property type="term" value="F:ATP hydrolysis activity"/>
    <property type="evidence" value="ECO:0007669"/>
    <property type="project" value="TreeGrafter"/>
</dbReference>
<dbReference type="InterPro" id="IPR027417">
    <property type="entry name" value="P-loop_NTPase"/>
</dbReference>
<keyword evidence="6" id="KW-1185">Reference proteome</keyword>
<evidence type="ECO:0000259" key="4">
    <source>
        <dbReference type="PROSITE" id="PS00662"/>
    </source>
</evidence>
<dbReference type="PATRIC" id="fig|380242.3.peg.1552"/>
<dbReference type="FunFam" id="3.40.50.300:FF:000398">
    <property type="entry name" value="Type IV pilus assembly ATPase PilB"/>
    <property type="match status" value="1"/>
</dbReference>
<evidence type="ECO:0000256" key="2">
    <source>
        <dbReference type="ARBA" id="ARBA00022741"/>
    </source>
</evidence>
<reference evidence="5 6" key="1">
    <citation type="journal article" date="2013" name="BMC Microbiol.">
        <title>Identification of the type II cytochrome c maturation pathway in anammox bacteria by comparative genomics.</title>
        <authorList>
            <person name="Ferousi C."/>
            <person name="Speth D.R."/>
            <person name="Reimann J."/>
            <person name="Op den Camp H.J."/>
            <person name="Allen J.W."/>
            <person name="Keltjens J.T."/>
            <person name="Jetten M.S."/>
        </authorList>
    </citation>
    <scope>NUCLEOTIDE SEQUENCE [LARGE SCALE GENOMIC DNA]</scope>
    <source>
        <strain evidence="5">RU1</strain>
    </source>
</reference>
<dbReference type="InterPro" id="IPR037257">
    <property type="entry name" value="T2SS_E_N_sf"/>
</dbReference>
<dbReference type="GO" id="GO:0005524">
    <property type="term" value="F:ATP binding"/>
    <property type="evidence" value="ECO:0007669"/>
    <property type="project" value="UniProtKB-KW"/>
</dbReference>
<comment type="similarity">
    <text evidence="1">Belongs to the GSP E family.</text>
</comment>
<name>A0A0M2UYD9_9BACT</name>
<dbReference type="Gene3D" id="3.30.300.160">
    <property type="entry name" value="Type II secretion system, protein E, N-terminal domain"/>
    <property type="match status" value="1"/>
</dbReference>
<dbReference type="Proteomes" id="UP000034954">
    <property type="component" value="Unassembled WGS sequence"/>
</dbReference>
<comment type="caution">
    <text evidence="5">The sequence shown here is derived from an EMBL/GenBank/DDBJ whole genome shotgun (WGS) entry which is preliminary data.</text>
</comment>
<feature type="domain" description="Bacterial type II secretion system protein E" evidence="4">
    <location>
        <begin position="399"/>
        <end position="413"/>
    </location>
</feature>
<dbReference type="Gene3D" id="3.30.450.90">
    <property type="match status" value="1"/>
</dbReference>
<dbReference type="SMART" id="SM00382">
    <property type="entry name" value="AAA"/>
    <property type="match status" value="1"/>
</dbReference>
<dbReference type="Gene3D" id="3.40.50.300">
    <property type="entry name" value="P-loop containing nucleotide triphosphate hydrolases"/>
    <property type="match status" value="1"/>
</dbReference>
<dbReference type="PROSITE" id="PS00662">
    <property type="entry name" value="T2SP_E"/>
    <property type="match status" value="1"/>
</dbReference>
<evidence type="ECO:0000313" key="5">
    <source>
        <dbReference type="EMBL" id="KKO19986.1"/>
    </source>
</evidence>
<organism evidence="5 6">
    <name type="scientific">Candidatus Brocadia fulgida</name>
    <dbReference type="NCBI Taxonomy" id="380242"/>
    <lineage>
        <taxon>Bacteria</taxon>
        <taxon>Pseudomonadati</taxon>
        <taxon>Planctomycetota</taxon>
        <taxon>Candidatus Brocadiia</taxon>
        <taxon>Candidatus Brocadiales</taxon>
        <taxon>Candidatus Brocadiaceae</taxon>
        <taxon>Candidatus Brocadia</taxon>
    </lineage>
</organism>
<evidence type="ECO:0000256" key="3">
    <source>
        <dbReference type="ARBA" id="ARBA00022840"/>
    </source>
</evidence>
<dbReference type="InterPro" id="IPR007831">
    <property type="entry name" value="T2SS_GspE_N"/>
</dbReference>
<dbReference type="SUPFAM" id="SSF52540">
    <property type="entry name" value="P-loop containing nucleoside triphosphate hydrolases"/>
    <property type="match status" value="1"/>
</dbReference>
<dbReference type="SUPFAM" id="SSF160246">
    <property type="entry name" value="EspE N-terminal domain-like"/>
    <property type="match status" value="1"/>
</dbReference>
<dbReference type="InterPro" id="IPR001482">
    <property type="entry name" value="T2SS/T4SS_dom"/>
</dbReference>
<dbReference type="EMBL" id="LAQJ01000136">
    <property type="protein sequence ID" value="KKO19986.1"/>
    <property type="molecule type" value="Genomic_DNA"/>
</dbReference>
<evidence type="ECO:0000256" key="1">
    <source>
        <dbReference type="ARBA" id="ARBA00006611"/>
    </source>
</evidence>
<proteinExistence type="inferred from homology"/>
<sequence>MVMHKKEKTKIDVKTEAKKRLFGQVLKEKGLVTDEQIQEALAIQKQKGGLLGDILVSLHYISSKQIMQALSEHTGLEVVNIEHMEIPNEIIHLVPHAIAHLYHIIPIGIQDNILTIAQEDVLNFETIDDLRLILKHSIKSVLCNKNAITRALEKHYPKKHESVEQLLSEFKPDASCQETIKGEYIDIDELKKMADAAPVKKWVGLMFLDAVLNRASDIHFESFEDGFRLRYRIDGILLEKIPPPKSLGIPIISRIKVISGMDISERKLPQDGRIQLNVGGMPIDLRVSTFPTKYGESIVMRLLNKTAVSLNLDTLGFSTEELKVMYQLLNKPNGIILVTGPTGSGKTTTLYAALNYLNDVGTKIITTEDPVEYNIDGLIQVQINSSIGVDFATCLRSILRQDPDIILVGEIRDEESARIAIQASLTGHLVFSTLHTNDSPTTVTRLIDMDIKPYLIAATVEAVISQRLVRKICESCKEEYEPSEQSFIEINLTKADVTGKTLFKGRGCNNCNKTGYKGRMGIYEIMVMNNEIRRLIIEQSNTNVIRTAAKNNGMNTLRNSGLAAAYQGLTTIHEVTRETILS</sequence>
<dbReference type="GO" id="GO:0005886">
    <property type="term" value="C:plasma membrane"/>
    <property type="evidence" value="ECO:0007669"/>
    <property type="project" value="TreeGrafter"/>
</dbReference>
<keyword evidence="2" id="KW-0547">Nucleotide-binding</keyword>
<dbReference type="Pfam" id="PF05157">
    <property type="entry name" value="MshEN"/>
    <property type="match status" value="1"/>
</dbReference>